<feature type="transmembrane region" description="Helical" evidence="2">
    <location>
        <begin position="43"/>
        <end position="63"/>
    </location>
</feature>
<dbReference type="Proteomes" id="UP001156398">
    <property type="component" value="Unassembled WGS sequence"/>
</dbReference>
<evidence type="ECO:0000256" key="1">
    <source>
        <dbReference type="SAM" id="MobiDB-lite"/>
    </source>
</evidence>
<dbReference type="AlphaFoldDB" id="A0AA90H9Q9"/>
<comment type="caution">
    <text evidence="4">The sequence shown here is derived from an EMBL/GenBank/DDBJ whole genome shotgun (WGS) entry which is preliminary data.</text>
</comment>
<evidence type="ECO:0000313" key="3">
    <source>
        <dbReference type="EMBL" id="MDI5966857.1"/>
    </source>
</evidence>
<evidence type="ECO:0000313" key="4">
    <source>
        <dbReference type="EMBL" id="MDI5973861.1"/>
    </source>
</evidence>
<feature type="transmembrane region" description="Helical" evidence="2">
    <location>
        <begin position="75"/>
        <end position="95"/>
    </location>
</feature>
<dbReference type="RefSeq" id="WP_271318782.1">
    <property type="nucleotide sequence ID" value="NZ_JAAGKO020000062.1"/>
</dbReference>
<evidence type="ECO:0000313" key="5">
    <source>
        <dbReference type="Proteomes" id="UP001156398"/>
    </source>
</evidence>
<keyword evidence="2" id="KW-0812">Transmembrane</keyword>
<dbReference type="EMBL" id="JABXJJ020000054">
    <property type="protein sequence ID" value="MDI5973861.1"/>
    <property type="molecule type" value="Genomic_DNA"/>
</dbReference>
<reference evidence="4 5" key="1">
    <citation type="submission" date="2023-05" db="EMBL/GenBank/DDBJ databases">
        <title>Streptantibioticus silvisoli sp. nov., acidotolerant actinomycetes 1 from pine litter.</title>
        <authorList>
            <person name="Swiecimska M."/>
            <person name="Golinska P."/>
            <person name="Sangal V."/>
            <person name="Wachnowicz B."/>
            <person name="Goodfellow M."/>
        </authorList>
    </citation>
    <scope>NUCLEOTIDE SEQUENCE</scope>
    <source>
        <strain evidence="4">SL13</strain>
        <strain evidence="3 5">SL54</strain>
    </source>
</reference>
<gene>
    <name evidence="3" type="ORF">POF43_029700</name>
    <name evidence="4" type="ORF">POF50_031735</name>
</gene>
<feature type="transmembrane region" description="Helical" evidence="2">
    <location>
        <begin position="141"/>
        <end position="162"/>
    </location>
</feature>
<feature type="transmembrane region" description="Helical" evidence="2">
    <location>
        <begin position="115"/>
        <end position="135"/>
    </location>
</feature>
<feature type="region of interest" description="Disordered" evidence="1">
    <location>
        <begin position="1"/>
        <end position="20"/>
    </location>
</feature>
<keyword evidence="2" id="KW-1133">Transmembrane helix</keyword>
<dbReference type="EMBL" id="JAAGKO020000062">
    <property type="protein sequence ID" value="MDI5966857.1"/>
    <property type="molecule type" value="Genomic_DNA"/>
</dbReference>
<keyword evidence="2" id="KW-0472">Membrane</keyword>
<feature type="transmembrane region" description="Helical" evidence="2">
    <location>
        <begin position="192"/>
        <end position="211"/>
    </location>
</feature>
<name>A0AA90H9Q9_9ACTN</name>
<sequence length="221" mass="22580">MNPMSDATTDDSDGGDFDPRQAAALLDSTTQQTRRRLQPAQPWLLVIRAILVLVVFGAVWLSVRGQHPYQHPTAGVIPVVIAFGVLNLVATLAVARRATTGVSGKSRLRPAESAVVAGIWVGVFAIMGVMAAAGVSQAIVYGLYPVTAPLIAAGLAWAGIMAARANRRACGTGLAVAVVGAVGAFAGPAGVWAVAGVGLCAVLLASAAVIVRGQRRSVVRP</sequence>
<protein>
    <submittedName>
        <fullName evidence="4">Uncharacterized protein</fullName>
    </submittedName>
</protein>
<proteinExistence type="predicted"/>
<evidence type="ECO:0000256" key="2">
    <source>
        <dbReference type="SAM" id="Phobius"/>
    </source>
</evidence>
<organism evidence="4">
    <name type="scientific">Streptantibioticus silvisoli</name>
    <dbReference type="NCBI Taxonomy" id="2705255"/>
    <lineage>
        <taxon>Bacteria</taxon>
        <taxon>Bacillati</taxon>
        <taxon>Actinomycetota</taxon>
        <taxon>Actinomycetes</taxon>
        <taxon>Kitasatosporales</taxon>
        <taxon>Streptomycetaceae</taxon>
        <taxon>Streptantibioticus</taxon>
    </lineage>
</organism>
<accession>A0AA90H9Q9</accession>
<keyword evidence="5" id="KW-1185">Reference proteome</keyword>
<feature type="transmembrane region" description="Helical" evidence="2">
    <location>
        <begin position="169"/>
        <end position="186"/>
    </location>
</feature>